<feature type="transmembrane region" description="Helical" evidence="9">
    <location>
        <begin position="341"/>
        <end position="363"/>
    </location>
</feature>
<dbReference type="GO" id="GO:0005886">
    <property type="term" value="C:plasma membrane"/>
    <property type="evidence" value="ECO:0007669"/>
    <property type="project" value="UniProtKB-SubCell"/>
</dbReference>
<dbReference type="InterPro" id="IPR036259">
    <property type="entry name" value="MFS_trans_sf"/>
</dbReference>
<feature type="transmembrane region" description="Helical" evidence="9">
    <location>
        <begin position="280"/>
        <end position="301"/>
    </location>
</feature>
<comment type="subcellular location">
    <subcellularLocation>
        <location evidence="1">Cell inner membrane</location>
        <topology evidence="1">Multi-pass membrane protein</topology>
    </subcellularLocation>
</comment>
<dbReference type="FunFam" id="1.20.1250.20:FF:000248">
    <property type="entry name" value="Inner membrane transporter ydiN"/>
    <property type="match status" value="1"/>
</dbReference>
<dbReference type="AlphaFoldDB" id="A0A0F6TUH3"/>
<evidence type="ECO:0000256" key="5">
    <source>
        <dbReference type="ARBA" id="ARBA00022519"/>
    </source>
</evidence>
<dbReference type="InterPro" id="IPR020846">
    <property type="entry name" value="MFS_dom"/>
</dbReference>
<feature type="transmembrane region" description="Helical" evidence="9">
    <location>
        <begin position="165"/>
        <end position="185"/>
    </location>
</feature>
<protein>
    <submittedName>
        <fullName evidence="11">Transporter</fullName>
    </submittedName>
</protein>
<reference evidence="11 12" key="1">
    <citation type="journal article" date="2013" name="Appl. Microbiol. Biotechnol.">
        <title>Glycerol assimilation and production of 1,3-propanediol by Citrobacter amalonaticus Y19.</title>
        <authorList>
            <person name="Ainala S.K."/>
            <person name="Ashok S."/>
            <person name="Ko Y."/>
            <person name="Park S."/>
        </authorList>
    </citation>
    <scope>NUCLEOTIDE SEQUENCE [LARGE SCALE GENOMIC DNA]</scope>
    <source>
        <strain evidence="11 12">Y19</strain>
    </source>
</reference>
<keyword evidence="6 9" id="KW-0812">Transmembrane</keyword>
<dbReference type="SUPFAM" id="SSF103473">
    <property type="entry name" value="MFS general substrate transporter"/>
    <property type="match status" value="1"/>
</dbReference>
<evidence type="ECO:0000256" key="3">
    <source>
        <dbReference type="ARBA" id="ARBA00022448"/>
    </source>
</evidence>
<dbReference type="PATRIC" id="fig|1261127.3.peg.1269"/>
<keyword evidence="8 9" id="KW-0472">Membrane</keyword>
<feature type="domain" description="Major facilitator superfamily (MFS) profile" evidence="10">
    <location>
        <begin position="14"/>
        <end position="396"/>
    </location>
</feature>
<accession>A0A0F6TUH3</accession>
<evidence type="ECO:0000256" key="4">
    <source>
        <dbReference type="ARBA" id="ARBA00022475"/>
    </source>
</evidence>
<organism evidence="11 12">
    <name type="scientific">Citrobacter amalonaticus Y19</name>
    <dbReference type="NCBI Taxonomy" id="1261127"/>
    <lineage>
        <taxon>Bacteria</taxon>
        <taxon>Pseudomonadati</taxon>
        <taxon>Pseudomonadota</taxon>
        <taxon>Gammaproteobacteria</taxon>
        <taxon>Enterobacterales</taxon>
        <taxon>Enterobacteriaceae</taxon>
        <taxon>Citrobacter</taxon>
    </lineage>
</organism>
<dbReference type="InterPro" id="IPR011701">
    <property type="entry name" value="MFS"/>
</dbReference>
<evidence type="ECO:0000313" key="12">
    <source>
        <dbReference type="Proteomes" id="UP000034085"/>
    </source>
</evidence>
<feature type="transmembrane region" description="Helical" evidence="9">
    <location>
        <begin position="101"/>
        <end position="118"/>
    </location>
</feature>
<dbReference type="PANTHER" id="PTHR23514">
    <property type="entry name" value="BYPASS OF STOP CODON PROTEIN 6"/>
    <property type="match status" value="1"/>
</dbReference>
<dbReference type="Pfam" id="PF07690">
    <property type="entry name" value="MFS_1"/>
    <property type="match status" value="1"/>
</dbReference>
<dbReference type="FunFam" id="1.20.1250.20:FF:000135">
    <property type="entry name" value="MFS family transporter"/>
    <property type="match status" value="1"/>
</dbReference>
<dbReference type="PANTHER" id="PTHR23514:SF3">
    <property type="entry name" value="BYPASS OF STOP CODON PROTEIN 6"/>
    <property type="match status" value="1"/>
</dbReference>
<dbReference type="KEGG" id="cama:F384_06185"/>
<feature type="transmembrane region" description="Helical" evidence="9">
    <location>
        <begin position="139"/>
        <end position="159"/>
    </location>
</feature>
<dbReference type="EMBL" id="CP011132">
    <property type="protein sequence ID" value="AKE58767.1"/>
    <property type="molecule type" value="Genomic_DNA"/>
</dbReference>
<comment type="similarity">
    <text evidence="2">Belongs to the major facilitator superfamily.</text>
</comment>
<sequence>MSQNKAFSTPFFLAVICIYLSYFLHGISVITLAQNMTSLAAKFSTDSAGIAYLISGIGLGRLVSILFFGVLSDKFGRRAIILLGVALYILFFFGIPASPNLMVAFVLAVCVGVANSALDTGGYPALMECFPKASGSAVILVKAMVSFGQMLYPMLVGYMLLNNIWYGYGVIIPGILFVLITLMLLRSKFPDQLVDASVAKELPQMNSKPLVWLEGVASVMFGVAAFSTFYVIVVWMPKYAMAFAGMEEADALKTITWYSLGSLCCVFIFAALLKKMVRPIWANVFNAGLATVTAAVIYLWPSPLVCNVGAFAIGFSAAGGILQLGVSVMSEFFPKSKAKVTSVYMMMGGLANFIIPLITGYLSTIGLQYIILLDFVFALLAFITGIIVFIRYYRVFNIPQNDIRLGERYFSTKS</sequence>
<feature type="transmembrane region" description="Helical" evidence="9">
    <location>
        <begin position="78"/>
        <end position="95"/>
    </location>
</feature>
<evidence type="ECO:0000313" key="11">
    <source>
        <dbReference type="EMBL" id="AKE58767.1"/>
    </source>
</evidence>
<evidence type="ECO:0000259" key="10">
    <source>
        <dbReference type="PROSITE" id="PS50850"/>
    </source>
</evidence>
<feature type="transmembrane region" description="Helical" evidence="9">
    <location>
        <begin position="369"/>
        <end position="390"/>
    </location>
</feature>
<keyword evidence="4" id="KW-1003">Cell membrane</keyword>
<keyword evidence="5" id="KW-0997">Cell inner membrane</keyword>
<keyword evidence="7 9" id="KW-1133">Transmembrane helix</keyword>
<dbReference type="GO" id="GO:0022857">
    <property type="term" value="F:transmembrane transporter activity"/>
    <property type="evidence" value="ECO:0007669"/>
    <property type="project" value="InterPro"/>
</dbReference>
<evidence type="ECO:0000256" key="1">
    <source>
        <dbReference type="ARBA" id="ARBA00004429"/>
    </source>
</evidence>
<feature type="transmembrane region" description="Helical" evidence="9">
    <location>
        <begin position="12"/>
        <end position="30"/>
    </location>
</feature>
<feature type="transmembrane region" description="Helical" evidence="9">
    <location>
        <begin position="50"/>
        <end position="71"/>
    </location>
</feature>
<dbReference type="InterPro" id="IPR051788">
    <property type="entry name" value="MFS_Transporter"/>
</dbReference>
<dbReference type="HOGENOM" id="CLU_045105_0_1_6"/>
<feature type="transmembrane region" description="Helical" evidence="9">
    <location>
        <begin position="307"/>
        <end position="329"/>
    </location>
</feature>
<dbReference type="Proteomes" id="UP000034085">
    <property type="component" value="Chromosome"/>
</dbReference>
<feature type="transmembrane region" description="Helical" evidence="9">
    <location>
        <begin position="255"/>
        <end position="273"/>
    </location>
</feature>
<dbReference type="CDD" id="cd17396">
    <property type="entry name" value="MFS_YdiM_like"/>
    <property type="match status" value="1"/>
</dbReference>
<evidence type="ECO:0000256" key="7">
    <source>
        <dbReference type="ARBA" id="ARBA00022989"/>
    </source>
</evidence>
<keyword evidence="3" id="KW-0813">Transport</keyword>
<evidence type="ECO:0000256" key="6">
    <source>
        <dbReference type="ARBA" id="ARBA00022692"/>
    </source>
</evidence>
<evidence type="ECO:0000256" key="2">
    <source>
        <dbReference type="ARBA" id="ARBA00008335"/>
    </source>
</evidence>
<gene>
    <name evidence="11" type="ORF">F384_06185</name>
</gene>
<evidence type="ECO:0000256" key="9">
    <source>
        <dbReference type="SAM" id="Phobius"/>
    </source>
</evidence>
<feature type="transmembrane region" description="Helical" evidence="9">
    <location>
        <begin position="210"/>
        <end position="235"/>
    </location>
</feature>
<dbReference type="OrthoDB" id="7066727at2"/>
<dbReference type="Gene3D" id="1.20.1250.20">
    <property type="entry name" value="MFS general substrate transporter like domains"/>
    <property type="match status" value="2"/>
</dbReference>
<dbReference type="PROSITE" id="PS50850">
    <property type="entry name" value="MFS"/>
    <property type="match status" value="1"/>
</dbReference>
<name>A0A0F6TUH3_CITAM</name>
<dbReference type="RefSeq" id="WP_046480340.1">
    <property type="nucleotide sequence ID" value="NZ_CP011132.1"/>
</dbReference>
<evidence type="ECO:0000256" key="8">
    <source>
        <dbReference type="ARBA" id="ARBA00023136"/>
    </source>
</evidence>
<proteinExistence type="inferred from homology"/>